<feature type="transmembrane region" description="Helical" evidence="8">
    <location>
        <begin position="77"/>
        <end position="96"/>
    </location>
</feature>
<feature type="transmembrane region" description="Helical" evidence="8">
    <location>
        <begin position="213"/>
        <end position="234"/>
    </location>
</feature>
<dbReference type="PANTHER" id="PTHR34975">
    <property type="entry name" value="SPORE GERMINATION PROTEIN A2"/>
    <property type="match status" value="1"/>
</dbReference>
<dbReference type="RefSeq" id="WP_094092733.1">
    <property type="nucleotide sequence ID" value="NZ_BMHF01000016.1"/>
</dbReference>
<evidence type="ECO:0000256" key="4">
    <source>
        <dbReference type="ARBA" id="ARBA00022544"/>
    </source>
</evidence>
<comment type="similarity">
    <text evidence="2">Belongs to the amino acid-polyamine-organocation (APC) superfamily. Spore germination protein (SGP) (TC 2.A.3.9) family.</text>
</comment>
<accession>A0ABQ1GQ87</accession>
<evidence type="ECO:0000256" key="3">
    <source>
        <dbReference type="ARBA" id="ARBA00022448"/>
    </source>
</evidence>
<dbReference type="Pfam" id="PF03845">
    <property type="entry name" value="Spore_permease"/>
    <property type="match status" value="1"/>
</dbReference>
<evidence type="ECO:0000256" key="7">
    <source>
        <dbReference type="ARBA" id="ARBA00023136"/>
    </source>
</evidence>
<keyword evidence="5 8" id="KW-0812">Transmembrane</keyword>
<dbReference type="InterPro" id="IPR004761">
    <property type="entry name" value="Spore_GerAB"/>
</dbReference>
<keyword evidence="7 8" id="KW-0472">Membrane</keyword>
<organism evidence="9 10">
    <name type="scientific">Paenibacillus physcomitrellae</name>
    <dbReference type="NCBI Taxonomy" id="1619311"/>
    <lineage>
        <taxon>Bacteria</taxon>
        <taxon>Bacillati</taxon>
        <taxon>Bacillota</taxon>
        <taxon>Bacilli</taxon>
        <taxon>Bacillales</taxon>
        <taxon>Paenibacillaceae</taxon>
        <taxon>Paenibacillus</taxon>
    </lineage>
</organism>
<feature type="transmembrane region" description="Helical" evidence="8">
    <location>
        <begin position="267"/>
        <end position="288"/>
    </location>
</feature>
<dbReference type="PANTHER" id="PTHR34975:SF2">
    <property type="entry name" value="SPORE GERMINATION PROTEIN A2"/>
    <property type="match status" value="1"/>
</dbReference>
<feature type="transmembrane region" description="Helical" evidence="8">
    <location>
        <begin position="137"/>
        <end position="160"/>
    </location>
</feature>
<evidence type="ECO:0000313" key="9">
    <source>
        <dbReference type="EMBL" id="GGA47533.1"/>
    </source>
</evidence>
<evidence type="ECO:0000256" key="5">
    <source>
        <dbReference type="ARBA" id="ARBA00022692"/>
    </source>
</evidence>
<reference evidence="10" key="1">
    <citation type="journal article" date="2019" name="Int. J. Syst. Evol. Microbiol.">
        <title>The Global Catalogue of Microorganisms (GCM) 10K type strain sequencing project: providing services to taxonomists for standard genome sequencing and annotation.</title>
        <authorList>
            <consortium name="The Broad Institute Genomics Platform"/>
            <consortium name="The Broad Institute Genome Sequencing Center for Infectious Disease"/>
            <person name="Wu L."/>
            <person name="Ma J."/>
        </authorList>
    </citation>
    <scope>NUCLEOTIDE SEQUENCE [LARGE SCALE GENOMIC DNA]</scope>
    <source>
        <strain evidence="10">CGMCC 1.15044</strain>
    </source>
</reference>
<keyword evidence="3" id="KW-0813">Transport</keyword>
<keyword evidence="10" id="KW-1185">Reference proteome</keyword>
<feature type="transmembrane region" description="Helical" evidence="8">
    <location>
        <begin position="300"/>
        <end position="319"/>
    </location>
</feature>
<keyword evidence="4" id="KW-0309">Germination</keyword>
<evidence type="ECO:0000256" key="1">
    <source>
        <dbReference type="ARBA" id="ARBA00004141"/>
    </source>
</evidence>
<proteinExistence type="inferred from homology"/>
<keyword evidence="6 8" id="KW-1133">Transmembrane helix</keyword>
<protein>
    <submittedName>
        <fullName evidence="9">Germination protein</fullName>
    </submittedName>
</protein>
<feature type="transmembrane region" description="Helical" evidence="8">
    <location>
        <begin position="180"/>
        <end position="201"/>
    </location>
</feature>
<dbReference type="Proteomes" id="UP000609323">
    <property type="component" value="Unassembled WGS sequence"/>
</dbReference>
<evidence type="ECO:0000256" key="8">
    <source>
        <dbReference type="SAM" id="Phobius"/>
    </source>
</evidence>
<comment type="caution">
    <text evidence="9">The sequence shown here is derived from an EMBL/GenBank/DDBJ whole genome shotgun (WGS) entry which is preliminary data.</text>
</comment>
<feature type="transmembrane region" description="Helical" evidence="8">
    <location>
        <begin position="35"/>
        <end position="57"/>
    </location>
</feature>
<comment type="subcellular location">
    <subcellularLocation>
        <location evidence="1">Membrane</location>
        <topology evidence="1">Multi-pass membrane protein</topology>
    </subcellularLocation>
</comment>
<dbReference type="EMBL" id="BMHF01000016">
    <property type="protein sequence ID" value="GGA47533.1"/>
    <property type="molecule type" value="Genomic_DNA"/>
</dbReference>
<sequence>MRTTSWQLFRFAYIYLYTQSAIFLVPTLIESSGYQGWIAILGGFALSVVILWCTYCVGKLGKDTPWYIFGQQVVGKWVHKLFLFLVFAWLIYYAALELENFSKFFGSIYMRVTPAWAIIFIVAAAVLYTSRLGFTTIVYMAEGVFLITALVIAILVGLFFPEADFRMLPALIHYHNPGLAVKDSITVAAWLAEWLTFLYISPDFTFDRKVFRNLLLAEVLTLVALILGWLFILLNFRPYLGGEVEYPYMELIRGTAQAGMTGNLDSLFIAIWSISMFIHNSFLIYAASKSARQLFGLKKLKGVTPAVLGIAVTIAILYSRNPAIFSAHYNSTWLAHIWIGFESIPAVYYGVSLLRRKKLSG</sequence>
<evidence type="ECO:0000256" key="6">
    <source>
        <dbReference type="ARBA" id="ARBA00022989"/>
    </source>
</evidence>
<feature type="transmembrane region" description="Helical" evidence="8">
    <location>
        <begin position="108"/>
        <end position="130"/>
    </location>
</feature>
<evidence type="ECO:0000256" key="2">
    <source>
        <dbReference type="ARBA" id="ARBA00007998"/>
    </source>
</evidence>
<name>A0ABQ1GQ87_9BACL</name>
<feature type="transmembrane region" description="Helical" evidence="8">
    <location>
        <begin position="331"/>
        <end position="351"/>
    </location>
</feature>
<evidence type="ECO:0000313" key="10">
    <source>
        <dbReference type="Proteomes" id="UP000609323"/>
    </source>
</evidence>
<feature type="transmembrane region" description="Helical" evidence="8">
    <location>
        <begin position="12"/>
        <end position="29"/>
    </location>
</feature>
<gene>
    <name evidence="9" type="ORF">GCM10010917_36020</name>
</gene>